<keyword evidence="3" id="KW-1185">Reference proteome</keyword>
<reference evidence="2 3" key="1">
    <citation type="submission" date="2014-04" db="EMBL/GenBank/DDBJ databases">
        <authorList>
            <consortium name="DOE Joint Genome Institute"/>
            <person name="Kuo A."/>
            <person name="Kohler A."/>
            <person name="Nagy L.G."/>
            <person name="Floudas D."/>
            <person name="Copeland A."/>
            <person name="Barry K.W."/>
            <person name="Cichocki N."/>
            <person name="Veneault-Fourrey C."/>
            <person name="LaButti K."/>
            <person name="Lindquist E.A."/>
            <person name="Lipzen A."/>
            <person name="Lundell T."/>
            <person name="Morin E."/>
            <person name="Murat C."/>
            <person name="Sun H."/>
            <person name="Tunlid A."/>
            <person name="Henrissat B."/>
            <person name="Grigoriev I.V."/>
            <person name="Hibbett D.S."/>
            <person name="Martin F."/>
            <person name="Nordberg H.P."/>
            <person name="Cantor M.N."/>
            <person name="Hua S.X."/>
        </authorList>
    </citation>
    <scope>NUCLEOTIDE SEQUENCE [LARGE SCALE GENOMIC DNA]</scope>
    <source>
        <strain evidence="2 3">Foug A</strain>
    </source>
</reference>
<dbReference type="EMBL" id="KN822061">
    <property type="protein sequence ID" value="KIM60490.1"/>
    <property type="molecule type" value="Genomic_DNA"/>
</dbReference>
<protein>
    <submittedName>
        <fullName evidence="2">Uncharacterized protein</fullName>
    </submittedName>
</protein>
<sequence length="396" mass="43430">MTCFSDSFLPLPNENLNATWGELPNNTMDVMPMSFKADMIFLRAPPPTPMDGAFPVNEGSNNTLACNRSDNEGSLLLYETESCPTPGLATFAIVDLDLPDVPHPPKRDMDDNDPLRCDPGEGQLDNPDSGIVLDHPQNSDRALSTSDADGVSLRRRDLPIPPVKFQELVDSSISEIHARGIEPFVESLLISGVETVQAATAVSFIAHGIIKQLFQQSYTEARDLSGAIRIGTMEMFRQHWKADGDWIEVSSTSRKHSFLTLRGVNKAGLMGSLFNAKVVSAEDVSLCLSLLLEGEKHFDRLCAMHALLVQANDKLCKSRNLPILMEFRAQLTAKDIVSGLYKWAPASPAVTILQDILDTIDGWMDTQAIKRMRYQAATKSRAVPPQAVGPRLRGGS</sequence>
<name>A0A0C3DIF5_9AGAM</name>
<accession>A0A0C3DIF5</accession>
<reference evidence="3" key="2">
    <citation type="submission" date="2015-01" db="EMBL/GenBank/DDBJ databases">
        <title>Evolutionary Origins and Diversification of the Mycorrhizal Mutualists.</title>
        <authorList>
            <consortium name="DOE Joint Genome Institute"/>
            <consortium name="Mycorrhizal Genomics Consortium"/>
            <person name="Kohler A."/>
            <person name="Kuo A."/>
            <person name="Nagy L.G."/>
            <person name="Floudas D."/>
            <person name="Copeland A."/>
            <person name="Barry K.W."/>
            <person name="Cichocki N."/>
            <person name="Veneault-Fourrey C."/>
            <person name="LaButti K."/>
            <person name="Lindquist E.A."/>
            <person name="Lipzen A."/>
            <person name="Lundell T."/>
            <person name="Morin E."/>
            <person name="Murat C."/>
            <person name="Riley R."/>
            <person name="Ohm R."/>
            <person name="Sun H."/>
            <person name="Tunlid A."/>
            <person name="Henrissat B."/>
            <person name="Grigoriev I.V."/>
            <person name="Hibbett D.S."/>
            <person name="Martin F."/>
        </authorList>
    </citation>
    <scope>NUCLEOTIDE SEQUENCE [LARGE SCALE GENOMIC DNA]</scope>
    <source>
        <strain evidence="3">Foug A</strain>
    </source>
</reference>
<dbReference type="Proteomes" id="UP000053989">
    <property type="component" value="Unassembled WGS sequence"/>
</dbReference>
<dbReference type="OrthoDB" id="3042036at2759"/>
<evidence type="ECO:0000256" key="1">
    <source>
        <dbReference type="SAM" id="MobiDB-lite"/>
    </source>
</evidence>
<evidence type="ECO:0000313" key="2">
    <source>
        <dbReference type="EMBL" id="KIM60490.1"/>
    </source>
</evidence>
<organism evidence="2 3">
    <name type="scientific">Scleroderma citrinum Foug A</name>
    <dbReference type="NCBI Taxonomy" id="1036808"/>
    <lineage>
        <taxon>Eukaryota</taxon>
        <taxon>Fungi</taxon>
        <taxon>Dikarya</taxon>
        <taxon>Basidiomycota</taxon>
        <taxon>Agaricomycotina</taxon>
        <taxon>Agaricomycetes</taxon>
        <taxon>Agaricomycetidae</taxon>
        <taxon>Boletales</taxon>
        <taxon>Sclerodermatineae</taxon>
        <taxon>Sclerodermataceae</taxon>
        <taxon>Scleroderma</taxon>
    </lineage>
</organism>
<dbReference type="AlphaFoldDB" id="A0A0C3DIF5"/>
<dbReference type="InParanoid" id="A0A0C3DIF5"/>
<proteinExistence type="predicted"/>
<feature type="region of interest" description="Disordered" evidence="1">
    <location>
        <begin position="101"/>
        <end position="150"/>
    </location>
</feature>
<dbReference type="HOGENOM" id="CLU_754513_0_0_1"/>
<evidence type="ECO:0000313" key="3">
    <source>
        <dbReference type="Proteomes" id="UP000053989"/>
    </source>
</evidence>
<feature type="compositionally biased region" description="Basic and acidic residues" evidence="1">
    <location>
        <begin position="103"/>
        <end position="119"/>
    </location>
</feature>
<gene>
    <name evidence="2" type="ORF">SCLCIDRAFT_123944</name>
</gene>